<dbReference type="Proteomes" id="UP000749471">
    <property type="component" value="Unassembled WGS sequence"/>
</dbReference>
<keyword evidence="2" id="KW-1185">Reference proteome</keyword>
<organism evidence="1 2">
    <name type="scientific">Tissierella simiarum</name>
    <dbReference type="NCBI Taxonomy" id="2841534"/>
    <lineage>
        <taxon>Bacteria</taxon>
        <taxon>Bacillati</taxon>
        <taxon>Bacillota</taxon>
        <taxon>Tissierellia</taxon>
        <taxon>Tissierellales</taxon>
        <taxon>Tissierellaceae</taxon>
        <taxon>Tissierella</taxon>
    </lineage>
</organism>
<evidence type="ECO:0008006" key="3">
    <source>
        <dbReference type="Google" id="ProtNLM"/>
    </source>
</evidence>
<proteinExistence type="predicted"/>
<evidence type="ECO:0000313" key="1">
    <source>
        <dbReference type="EMBL" id="MBU5438008.1"/>
    </source>
</evidence>
<dbReference type="EMBL" id="JAHLPM010000006">
    <property type="protein sequence ID" value="MBU5438008.1"/>
    <property type="molecule type" value="Genomic_DNA"/>
</dbReference>
<comment type="caution">
    <text evidence="1">The sequence shown here is derived from an EMBL/GenBank/DDBJ whole genome shotgun (WGS) entry which is preliminary data.</text>
</comment>
<reference evidence="1 2" key="1">
    <citation type="submission" date="2021-06" db="EMBL/GenBank/DDBJ databases">
        <authorList>
            <person name="Sun Q."/>
            <person name="Li D."/>
        </authorList>
    </citation>
    <scope>NUCLEOTIDE SEQUENCE [LARGE SCALE GENOMIC DNA]</scope>
    <source>
        <strain evidence="1 2">MSJ-40</strain>
    </source>
</reference>
<dbReference type="NCBIfam" id="NF045597">
    <property type="entry name" value="TudS_rel_CD3072"/>
    <property type="match status" value="1"/>
</dbReference>
<dbReference type="InterPro" id="IPR054648">
    <property type="entry name" value="TudS-rel"/>
</dbReference>
<sequence>MERNRKILMVCHCILNSNSKVEGLSQYKGMFKEVIDIINEEDIGIIQLPCPETIVYGIRRWGHVKEQFDTLFYRESCREMIKPIVNQVKSYIDAGYEILGVLGIDGSPSCGVNLTCSGDWRGELSTNNNLEEMIKDIKYIEGSGVFIEELQKYFMEYGIKIPFIAIDERNVYDSLSNIRKFIANK</sequence>
<evidence type="ECO:0000313" key="2">
    <source>
        <dbReference type="Proteomes" id="UP000749471"/>
    </source>
</evidence>
<dbReference type="RefSeq" id="WP_216518728.1">
    <property type="nucleotide sequence ID" value="NZ_JAHLPM010000006.1"/>
</dbReference>
<gene>
    <name evidence="1" type="ORF">KQI42_08315</name>
</gene>
<protein>
    <recommendedName>
        <fullName evidence="3">DUF523 domain-containing protein</fullName>
    </recommendedName>
</protein>
<accession>A0ABS6E704</accession>
<name>A0ABS6E704_9FIRM</name>